<feature type="compositionally biased region" description="Polar residues" evidence="1">
    <location>
        <begin position="34"/>
        <end position="58"/>
    </location>
</feature>
<proteinExistence type="predicted"/>
<evidence type="ECO:0000313" key="2">
    <source>
        <dbReference type="EMBL" id="EJW91663.1"/>
    </source>
</evidence>
<dbReference type="EMBL" id="AMCI01008037">
    <property type="protein sequence ID" value="EJW91663.1"/>
    <property type="molecule type" value="Genomic_DNA"/>
</dbReference>
<name>J9FB50_9ZZZZ</name>
<organism evidence="2">
    <name type="scientific">gut metagenome</name>
    <dbReference type="NCBI Taxonomy" id="749906"/>
    <lineage>
        <taxon>unclassified sequences</taxon>
        <taxon>metagenomes</taxon>
        <taxon>organismal metagenomes</taxon>
    </lineage>
</organism>
<dbReference type="AlphaFoldDB" id="J9FB50"/>
<evidence type="ECO:0000256" key="1">
    <source>
        <dbReference type="SAM" id="MobiDB-lite"/>
    </source>
</evidence>
<protein>
    <submittedName>
        <fullName evidence="2">Uncharacterized protein</fullName>
    </submittedName>
</protein>
<accession>J9FB50</accession>
<gene>
    <name evidence="2" type="ORF">EVA_20229</name>
</gene>
<reference evidence="2" key="1">
    <citation type="journal article" date="2012" name="PLoS ONE">
        <title>Gene sets for utilization of primary and secondary nutrition supplies in the distal gut of endangered iberian lynx.</title>
        <authorList>
            <person name="Alcaide M."/>
            <person name="Messina E."/>
            <person name="Richter M."/>
            <person name="Bargiela R."/>
            <person name="Peplies J."/>
            <person name="Huws S.A."/>
            <person name="Newbold C.J."/>
            <person name="Golyshin P.N."/>
            <person name="Simon M.A."/>
            <person name="Lopez G."/>
            <person name="Yakimov M.M."/>
            <person name="Ferrer M."/>
        </authorList>
    </citation>
    <scope>NUCLEOTIDE SEQUENCE</scope>
</reference>
<feature type="region of interest" description="Disordered" evidence="1">
    <location>
        <begin position="34"/>
        <end position="60"/>
    </location>
</feature>
<comment type="caution">
    <text evidence="2">The sequence shown here is derived from an EMBL/GenBank/DDBJ whole genome shotgun (WGS) entry which is preliminary data.</text>
</comment>
<sequence length="124" mass="14106">MLDRYTSCPIYASPANTHNSLKCCKQTGCYHNSSQQCSPRSSMNTSRTADQSSQNTQDCDAGKTHLLQDQAIHHCHSQKQDSKQIEYQRTSQPLQAYQPGQHSLFLFHKNTSLVLCHKHIPREC</sequence>